<feature type="binding site" evidence="5">
    <location>
        <position position="332"/>
    </location>
    <ligand>
        <name>S-adenosyl-L-methionine</name>
        <dbReference type="ChEBI" id="CHEBI:59789"/>
    </ligand>
</feature>
<name>A0A191ZYU7_9RALS</name>
<dbReference type="GO" id="GO:0008173">
    <property type="term" value="F:RNA methyltransferase activity"/>
    <property type="evidence" value="ECO:0007669"/>
    <property type="project" value="InterPro"/>
</dbReference>
<dbReference type="Pfam" id="PF01189">
    <property type="entry name" value="Methyltr_RsmB-F"/>
    <property type="match status" value="1"/>
</dbReference>
<feature type="compositionally biased region" description="Gly residues" evidence="6">
    <location>
        <begin position="10"/>
        <end position="19"/>
    </location>
</feature>
<dbReference type="Gene3D" id="3.40.50.150">
    <property type="entry name" value="Vaccinia Virus protein VP39"/>
    <property type="match status" value="1"/>
</dbReference>
<dbReference type="RefSeq" id="WP_064804691.1">
    <property type="nucleotide sequence ID" value="NZ_CP016022.1"/>
</dbReference>
<dbReference type="Pfam" id="PF22458">
    <property type="entry name" value="RsmF-B_ferredox"/>
    <property type="match status" value="1"/>
</dbReference>
<evidence type="ECO:0000256" key="4">
    <source>
        <dbReference type="ARBA" id="ARBA00022884"/>
    </source>
</evidence>
<dbReference type="PANTHER" id="PTHR22807">
    <property type="entry name" value="NOP2 YEAST -RELATED NOL1/NOP2/FMU SUN DOMAIN-CONTAINING"/>
    <property type="match status" value="1"/>
</dbReference>
<dbReference type="EMBL" id="CP016022">
    <property type="protein sequence ID" value="ANJ73355.1"/>
    <property type="molecule type" value="Genomic_DNA"/>
</dbReference>
<reference evidence="8" key="1">
    <citation type="submission" date="2016-06" db="EMBL/GenBank/DDBJ databases">
        <authorList>
            <person name="Xu Y."/>
            <person name="Nagy A."/>
            <person name="Yan X."/>
            <person name="Kim S.W."/>
            <person name="Haley B."/>
            <person name="Liu N.T."/>
            <person name="Nou X."/>
        </authorList>
    </citation>
    <scope>NUCLEOTIDE SEQUENCE [LARGE SCALE GENOMIC DNA]</scope>
    <source>
        <strain evidence="8">ATCC 49129</strain>
    </source>
</reference>
<comment type="caution">
    <text evidence="5">Lacks conserved residue(s) required for the propagation of feature annotation.</text>
</comment>
<dbReference type="GO" id="GO:0001510">
    <property type="term" value="P:RNA methylation"/>
    <property type="evidence" value="ECO:0007669"/>
    <property type="project" value="InterPro"/>
</dbReference>
<dbReference type="SUPFAM" id="SSF53335">
    <property type="entry name" value="S-adenosyl-L-methionine-dependent methyltransferases"/>
    <property type="match status" value="1"/>
</dbReference>
<proteinExistence type="inferred from homology"/>
<feature type="binding site" evidence="5">
    <location>
        <position position="352"/>
    </location>
    <ligand>
        <name>S-adenosyl-L-methionine</name>
        <dbReference type="ChEBI" id="CHEBI:59789"/>
    </ligand>
</feature>
<sequence length="469" mass="50830">MSQDRQRSRNGGGNSGGGNKRQSSGHGAGGGGWYRAPQGKPQQRSAPRPRTGVHGSHFEHLDKVLARLLHFAAPADMVVSQYFREHHELGHRERGIIAEAAFAVLRRKVEFGQFAESGSGPARRRLVVLGLLQTAGREAIAPFLTPVEAEWLDRWELRDRAALAPRVRANLPDWLFDALVAQHGAEFTEALAQAWLTPAPLDLRVNTLKGERDAVLATLAEAGIEGVVAPLSPVGIRLAGKPALNKLDIFTNGTVEVQDEGSQLLCQLLAPKRGEMVVDFCAGAGGKTLAIGAAMRSTGRLYAFDVSEKRLSNLGPRLARSGLSNVHPSRIDSEHDAKIKRLAGKIDRVLVDAPCSGLGTLRRNPDLKWRQSAQAVEEMSAKQQSILASAARLLKPGGRLVYATCSVLARENQQVVEQFLAAHEDFVLVPAGEVLAAQKIALEMGPYLELYPQVHQTDGFFAAVLERRA</sequence>
<feature type="binding site" evidence="5">
    <location>
        <position position="305"/>
    </location>
    <ligand>
        <name>S-adenosyl-L-methionine</name>
        <dbReference type="ChEBI" id="CHEBI:59789"/>
    </ligand>
</feature>
<gene>
    <name evidence="7" type="ORF">A9Y76_13120</name>
</gene>
<keyword evidence="1 5" id="KW-0489">Methyltransferase</keyword>
<keyword evidence="3 5" id="KW-0949">S-adenosyl-L-methionine</keyword>
<evidence type="ECO:0000256" key="1">
    <source>
        <dbReference type="ARBA" id="ARBA00022603"/>
    </source>
</evidence>
<dbReference type="PRINTS" id="PR02008">
    <property type="entry name" value="RCMTFAMILY"/>
</dbReference>
<keyword evidence="4 5" id="KW-0694">RNA-binding</keyword>
<evidence type="ECO:0000313" key="7">
    <source>
        <dbReference type="EMBL" id="ANJ73355.1"/>
    </source>
</evidence>
<dbReference type="PANTHER" id="PTHR22807:SF53">
    <property type="entry name" value="RIBOSOMAL RNA SMALL SUBUNIT METHYLTRANSFERASE B-RELATED"/>
    <property type="match status" value="1"/>
</dbReference>
<dbReference type="GeneID" id="61526955"/>
<keyword evidence="2 5" id="KW-0808">Transferase</keyword>
<dbReference type="GO" id="GO:0003723">
    <property type="term" value="F:RNA binding"/>
    <property type="evidence" value="ECO:0007669"/>
    <property type="project" value="UniProtKB-UniRule"/>
</dbReference>
<dbReference type="CDD" id="cd02440">
    <property type="entry name" value="AdoMet_MTases"/>
    <property type="match status" value="1"/>
</dbReference>
<feature type="region of interest" description="Disordered" evidence="6">
    <location>
        <begin position="1"/>
        <end position="55"/>
    </location>
</feature>
<feature type="active site" description="Nucleophile" evidence="5">
    <location>
        <position position="405"/>
    </location>
</feature>
<dbReference type="OrthoDB" id="9810297at2"/>
<dbReference type="PROSITE" id="PS51686">
    <property type="entry name" value="SAM_MT_RSMB_NOP"/>
    <property type="match status" value="1"/>
</dbReference>
<organism evidence="7 8">
    <name type="scientific">Ralstonia insidiosa</name>
    <dbReference type="NCBI Taxonomy" id="190721"/>
    <lineage>
        <taxon>Bacteria</taxon>
        <taxon>Pseudomonadati</taxon>
        <taxon>Pseudomonadota</taxon>
        <taxon>Betaproteobacteria</taxon>
        <taxon>Burkholderiales</taxon>
        <taxon>Burkholderiaceae</taxon>
        <taxon>Ralstonia</taxon>
    </lineage>
</organism>
<evidence type="ECO:0000256" key="2">
    <source>
        <dbReference type="ARBA" id="ARBA00022679"/>
    </source>
</evidence>
<evidence type="ECO:0000256" key="3">
    <source>
        <dbReference type="ARBA" id="ARBA00022691"/>
    </source>
</evidence>
<protein>
    <submittedName>
        <fullName evidence="7">SAM-dependent methyltransferase</fullName>
    </submittedName>
</protein>
<dbReference type="InterPro" id="IPR001678">
    <property type="entry name" value="MeTrfase_RsmB-F_NOP2_dom"/>
</dbReference>
<dbReference type="InterPro" id="IPR029063">
    <property type="entry name" value="SAM-dependent_MTases_sf"/>
</dbReference>
<keyword evidence="8" id="KW-1185">Reference proteome</keyword>
<dbReference type="AlphaFoldDB" id="A0A191ZYU7"/>
<dbReference type="Proteomes" id="UP000078572">
    <property type="component" value="Chromosome 1"/>
</dbReference>
<accession>A0A191ZYU7</accession>
<evidence type="ECO:0000313" key="8">
    <source>
        <dbReference type="Proteomes" id="UP000078572"/>
    </source>
</evidence>
<dbReference type="InterPro" id="IPR023267">
    <property type="entry name" value="RCMT"/>
</dbReference>
<dbReference type="InterPro" id="IPR054728">
    <property type="entry name" value="RsmB-like_ferredoxin"/>
</dbReference>
<evidence type="ECO:0000256" key="5">
    <source>
        <dbReference type="PROSITE-ProRule" id="PRU01023"/>
    </source>
</evidence>
<dbReference type="InterPro" id="IPR049560">
    <property type="entry name" value="MeTrfase_RsmB-F_NOP2_cat"/>
</dbReference>
<evidence type="ECO:0000256" key="6">
    <source>
        <dbReference type="SAM" id="MobiDB-lite"/>
    </source>
</evidence>
<comment type="similarity">
    <text evidence="5">Belongs to the class I-like SAM-binding methyltransferase superfamily. RsmB/NOP family.</text>
</comment>
<dbReference type="STRING" id="190721.ACS15_2744"/>